<keyword evidence="3" id="KW-1185">Reference proteome</keyword>
<evidence type="ECO:0008006" key="4">
    <source>
        <dbReference type="Google" id="ProtNLM"/>
    </source>
</evidence>
<organism evidence="2 3">
    <name type="scientific">Capillimicrobium parvum</name>
    <dbReference type="NCBI Taxonomy" id="2884022"/>
    <lineage>
        <taxon>Bacteria</taxon>
        <taxon>Bacillati</taxon>
        <taxon>Actinomycetota</taxon>
        <taxon>Thermoleophilia</taxon>
        <taxon>Solirubrobacterales</taxon>
        <taxon>Capillimicrobiaceae</taxon>
        <taxon>Capillimicrobium</taxon>
    </lineage>
</organism>
<proteinExistence type="predicted"/>
<evidence type="ECO:0000256" key="1">
    <source>
        <dbReference type="SAM" id="Phobius"/>
    </source>
</evidence>
<dbReference type="RefSeq" id="WP_259312486.1">
    <property type="nucleotide sequence ID" value="NZ_CP087164.1"/>
</dbReference>
<sequence length="103" mass="10283">MTAVWVTIAGLTIGGFLIKASGPLLLGSRTPSERALGVIVLVAPAVLTSLVVYQTFGGHPTGLTIDARVAGLAAAGLAIAARLPIIAIIVIAAVVTALARLAF</sequence>
<keyword evidence="1" id="KW-0472">Membrane</keyword>
<feature type="transmembrane region" description="Helical" evidence="1">
    <location>
        <begin position="73"/>
        <end position="99"/>
    </location>
</feature>
<evidence type="ECO:0000313" key="3">
    <source>
        <dbReference type="Proteomes" id="UP001162834"/>
    </source>
</evidence>
<dbReference type="EMBL" id="CP087164">
    <property type="protein sequence ID" value="UGS38465.1"/>
    <property type="molecule type" value="Genomic_DNA"/>
</dbReference>
<dbReference type="Pfam" id="PF05437">
    <property type="entry name" value="AzlD"/>
    <property type="match status" value="1"/>
</dbReference>
<feature type="transmembrane region" description="Helical" evidence="1">
    <location>
        <begin position="35"/>
        <end position="53"/>
    </location>
</feature>
<dbReference type="Proteomes" id="UP001162834">
    <property type="component" value="Chromosome"/>
</dbReference>
<keyword evidence="1" id="KW-1133">Transmembrane helix</keyword>
<dbReference type="AlphaFoldDB" id="A0A9E6Y1N3"/>
<gene>
    <name evidence="2" type="ORF">DSM104329_04894</name>
</gene>
<evidence type="ECO:0000313" key="2">
    <source>
        <dbReference type="EMBL" id="UGS38465.1"/>
    </source>
</evidence>
<name>A0A9E6Y1N3_9ACTN</name>
<keyword evidence="1" id="KW-0812">Transmembrane</keyword>
<feature type="transmembrane region" description="Helical" evidence="1">
    <location>
        <begin position="6"/>
        <end position="26"/>
    </location>
</feature>
<reference evidence="2" key="1">
    <citation type="journal article" date="2022" name="Int. J. Syst. Evol. Microbiol.">
        <title>Pseudomonas aegrilactucae sp. nov. and Pseudomonas morbosilactucae sp. nov., pathogens causing bacterial rot of lettuce in Japan.</title>
        <authorList>
            <person name="Sawada H."/>
            <person name="Fujikawa T."/>
            <person name="Satou M."/>
        </authorList>
    </citation>
    <scope>NUCLEOTIDE SEQUENCE</scope>
    <source>
        <strain evidence="2">0166_1</strain>
    </source>
</reference>
<accession>A0A9E6Y1N3</accession>
<protein>
    <recommendedName>
        <fullName evidence="4">AzlD domain-containing protein</fullName>
    </recommendedName>
</protein>
<dbReference type="InterPro" id="IPR008407">
    <property type="entry name" value="Brnchd-chn_aa_trnsp_AzlD"/>
</dbReference>
<dbReference type="KEGG" id="sbae:DSM104329_04894"/>